<feature type="transmembrane region" description="Helical" evidence="6">
    <location>
        <begin position="197"/>
        <end position="224"/>
    </location>
</feature>
<dbReference type="InterPro" id="IPR020846">
    <property type="entry name" value="MFS_dom"/>
</dbReference>
<dbReference type="Proteomes" id="UP000199700">
    <property type="component" value="Chromosome"/>
</dbReference>
<dbReference type="InterPro" id="IPR011701">
    <property type="entry name" value="MFS"/>
</dbReference>
<evidence type="ECO:0000256" key="5">
    <source>
        <dbReference type="ARBA" id="ARBA00023136"/>
    </source>
</evidence>
<evidence type="ECO:0000256" key="4">
    <source>
        <dbReference type="ARBA" id="ARBA00022989"/>
    </source>
</evidence>
<feature type="transmembrane region" description="Helical" evidence="6">
    <location>
        <begin position="349"/>
        <end position="369"/>
    </location>
</feature>
<accession>A0A1H1WPT7</accession>
<dbReference type="CDD" id="cd06173">
    <property type="entry name" value="MFS_MefA_like"/>
    <property type="match status" value="1"/>
</dbReference>
<keyword evidence="2" id="KW-1003">Cell membrane</keyword>
<feature type="transmembrane region" description="Helical" evidence="6">
    <location>
        <begin position="390"/>
        <end position="407"/>
    </location>
</feature>
<keyword evidence="9" id="KW-1185">Reference proteome</keyword>
<evidence type="ECO:0000256" key="1">
    <source>
        <dbReference type="ARBA" id="ARBA00004651"/>
    </source>
</evidence>
<dbReference type="OrthoDB" id="145388at2"/>
<gene>
    <name evidence="8" type="ORF">SAMN04489751_3430</name>
</gene>
<evidence type="ECO:0000256" key="2">
    <source>
        <dbReference type="ARBA" id="ARBA00022475"/>
    </source>
</evidence>
<keyword evidence="3 6" id="KW-0812">Transmembrane</keyword>
<reference evidence="8" key="1">
    <citation type="submission" date="2016-10" db="EMBL/GenBank/DDBJ databases">
        <authorList>
            <person name="Varghese N."/>
            <person name="Submissions S."/>
        </authorList>
    </citation>
    <scope>NUCLEOTIDE SEQUENCE [LARGE SCALE GENOMIC DNA]</scope>
    <source>
        <strain evidence="8">DSM 22082</strain>
    </source>
</reference>
<sequence length="452" mass="46541">MDFVSAGEGQVTIDAATCRLASPQQFEMVGVESDPARLMDMAIGRGFNALWSTSALSNLADGLAFVSMPLLAASMTDDPRLVAGLATLYAVIRLVAALPIGVWVDRFDRRTLIVAANILRGGALAGFALTIQFGVSSLIVLYSAMAVVAALESVADSAAIAILPSLVGTQRLESANGRIAATQLIADEFAGPPLGGFLFALAASVPAFAMGGLWALAGVIALALPTRSPSTLSADAHSSRRSVFAEAVDGIAWLRRHHVVGGLAVIGALASIGYMLPFSILVLFARERLGLNGTGYGLLLAFSALGGLLGSMLASRLRARLGSRWTIVASLILGAVALGGLALTQNPIVAGLLLALYILHAVVWNICSLSLRQRLVPDDLLGRVGGATRVLGLSGLAVGSALGGILADFDLRIPIAAGGVLFLACCFVAVIMLRGELDLGIRPTSAPHESGD</sequence>
<dbReference type="PANTHER" id="PTHR23513">
    <property type="entry name" value="INTEGRAL MEMBRANE EFFLUX PROTEIN-RELATED"/>
    <property type="match status" value="1"/>
</dbReference>
<dbReference type="AlphaFoldDB" id="A0A1H1WPT7"/>
<dbReference type="GO" id="GO:0022857">
    <property type="term" value="F:transmembrane transporter activity"/>
    <property type="evidence" value="ECO:0007669"/>
    <property type="project" value="InterPro"/>
</dbReference>
<evidence type="ECO:0000256" key="3">
    <source>
        <dbReference type="ARBA" id="ARBA00022692"/>
    </source>
</evidence>
<feature type="transmembrane region" description="Helical" evidence="6">
    <location>
        <begin position="259"/>
        <end position="284"/>
    </location>
</feature>
<dbReference type="SUPFAM" id="SSF103473">
    <property type="entry name" value="MFS general substrate transporter"/>
    <property type="match status" value="1"/>
</dbReference>
<evidence type="ECO:0000313" key="9">
    <source>
        <dbReference type="Proteomes" id="UP000199700"/>
    </source>
</evidence>
<dbReference type="PANTHER" id="PTHR23513:SF6">
    <property type="entry name" value="MAJOR FACILITATOR SUPERFAMILY ASSOCIATED DOMAIN-CONTAINING PROTEIN"/>
    <property type="match status" value="1"/>
</dbReference>
<feature type="transmembrane region" description="Helical" evidence="6">
    <location>
        <begin position="49"/>
        <end position="75"/>
    </location>
</feature>
<organism evidence="8 9">
    <name type="scientific">Brevibacterium sandarakinum</name>
    <dbReference type="NCBI Taxonomy" id="629680"/>
    <lineage>
        <taxon>Bacteria</taxon>
        <taxon>Bacillati</taxon>
        <taxon>Actinomycetota</taxon>
        <taxon>Actinomycetes</taxon>
        <taxon>Micrococcales</taxon>
        <taxon>Brevibacteriaceae</taxon>
        <taxon>Brevibacterium</taxon>
    </lineage>
</organism>
<feature type="transmembrane region" description="Helical" evidence="6">
    <location>
        <begin position="81"/>
        <end position="104"/>
    </location>
</feature>
<evidence type="ECO:0000313" key="8">
    <source>
        <dbReference type="EMBL" id="SDS98670.1"/>
    </source>
</evidence>
<evidence type="ECO:0000259" key="7">
    <source>
        <dbReference type="PROSITE" id="PS50850"/>
    </source>
</evidence>
<feature type="transmembrane region" description="Helical" evidence="6">
    <location>
        <begin position="296"/>
        <end position="313"/>
    </location>
</feature>
<dbReference type="EMBL" id="LT629739">
    <property type="protein sequence ID" value="SDS98670.1"/>
    <property type="molecule type" value="Genomic_DNA"/>
</dbReference>
<protein>
    <submittedName>
        <fullName evidence="8">Predicted arabinose efflux permease, MFS family</fullName>
    </submittedName>
</protein>
<dbReference type="Gene3D" id="1.20.1250.20">
    <property type="entry name" value="MFS general substrate transporter like domains"/>
    <property type="match status" value="1"/>
</dbReference>
<keyword evidence="5 6" id="KW-0472">Membrane</keyword>
<name>A0A1H1WPT7_BRESA</name>
<proteinExistence type="predicted"/>
<feature type="transmembrane region" description="Helical" evidence="6">
    <location>
        <begin position="413"/>
        <end position="433"/>
    </location>
</feature>
<dbReference type="PROSITE" id="PS50850">
    <property type="entry name" value="MFS"/>
    <property type="match status" value="1"/>
</dbReference>
<keyword evidence="4 6" id="KW-1133">Transmembrane helix</keyword>
<evidence type="ECO:0000256" key="6">
    <source>
        <dbReference type="SAM" id="Phobius"/>
    </source>
</evidence>
<comment type="subcellular location">
    <subcellularLocation>
        <location evidence="1">Cell membrane</location>
        <topology evidence="1">Multi-pass membrane protein</topology>
    </subcellularLocation>
</comment>
<dbReference type="InterPro" id="IPR036259">
    <property type="entry name" value="MFS_trans_sf"/>
</dbReference>
<feature type="transmembrane region" description="Helical" evidence="6">
    <location>
        <begin position="325"/>
        <end position="343"/>
    </location>
</feature>
<feature type="domain" description="Major facilitator superfamily (MFS) profile" evidence="7">
    <location>
        <begin position="38"/>
        <end position="436"/>
    </location>
</feature>
<dbReference type="STRING" id="629680.SAMN04489751_3430"/>
<dbReference type="GO" id="GO:0005886">
    <property type="term" value="C:plasma membrane"/>
    <property type="evidence" value="ECO:0007669"/>
    <property type="project" value="UniProtKB-SubCell"/>
</dbReference>
<dbReference type="Pfam" id="PF07690">
    <property type="entry name" value="MFS_1"/>
    <property type="match status" value="1"/>
</dbReference>
<feature type="transmembrane region" description="Helical" evidence="6">
    <location>
        <begin position="124"/>
        <end position="151"/>
    </location>
</feature>